<feature type="domain" description="O-antigen ligase-related" evidence="6">
    <location>
        <begin position="188"/>
        <end position="341"/>
    </location>
</feature>
<dbReference type="PANTHER" id="PTHR37422:SF23">
    <property type="entry name" value="TEICHURONIC ACID BIOSYNTHESIS PROTEIN TUAE"/>
    <property type="match status" value="1"/>
</dbReference>
<keyword evidence="4 5" id="KW-0472">Membrane</keyword>
<dbReference type="InterPro" id="IPR051533">
    <property type="entry name" value="WaaL-like"/>
</dbReference>
<evidence type="ECO:0000259" key="6">
    <source>
        <dbReference type="Pfam" id="PF04932"/>
    </source>
</evidence>
<dbReference type="EMBL" id="CP073100">
    <property type="protein sequence ID" value="QUE50205.1"/>
    <property type="molecule type" value="Genomic_DNA"/>
</dbReference>
<name>A0A975IZT8_9BACT</name>
<feature type="transmembrane region" description="Helical" evidence="5">
    <location>
        <begin position="150"/>
        <end position="174"/>
    </location>
</feature>
<organism evidence="7 8">
    <name type="scientific">Luteolibacter ambystomatis</name>
    <dbReference type="NCBI Taxonomy" id="2824561"/>
    <lineage>
        <taxon>Bacteria</taxon>
        <taxon>Pseudomonadati</taxon>
        <taxon>Verrucomicrobiota</taxon>
        <taxon>Verrucomicrobiia</taxon>
        <taxon>Verrucomicrobiales</taxon>
        <taxon>Verrucomicrobiaceae</taxon>
        <taxon>Luteolibacter</taxon>
    </lineage>
</organism>
<comment type="subcellular location">
    <subcellularLocation>
        <location evidence="1">Membrane</location>
        <topology evidence="1">Multi-pass membrane protein</topology>
    </subcellularLocation>
</comment>
<dbReference type="Pfam" id="PF04932">
    <property type="entry name" value="Wzy_C"/>
    <property type="match status" value="1"/>
</dbReference>
<keyword evidence="2 5" id="KW-0812">Transmembrane</keyword>
<keyword evidence="8" id="KW-1185">Reference proteome</keyword>
<keyword evidence="7" id="KW-0436">Ligase</keyword>
<protein>
    <submittedName>
        <fullName evidence="7">O-antigen ligase family protein</fullName>
    </submittedName>
</protein>
<sequence length="646" mass="69344">MKSGVISAILLSLALAVALAFAPSLEPTAPGMVLLMLAPALVTGAFALPSSKRPVFLALLVFGAVGYAAWRAATSPVIDFGRSDLLLIGCGVAGCFWAGWLANRRSHGVMVVGLAVLAMANLVVALVQWHDPGFTPFFAGRKTASYPSGFYAHYNHFANFLLAAGFVACGRALVGGSGRRIRIAWAVVALACAGGIALSNSRGAWIASAAGLLVLLIGWLLDLKRRRAKSFGLAVVGVVVALPLLGFGGWHLARQMLAHRGVAANSARMLDDSGRLNFASMAIDIASNQPSTGGGSRSFSYEVFKHWDPQQLWVGSGDIDFVHNELLQTATDYGWIGLAVVVAMLVLVGLRGLLVLAVEPEKDSPGPDAGLTIGAMAAIVAVLGQSMFSFVFHMAPDVIVLGLLIGIVVAQPWPFSKPGTRPSPWMRPAPWVACGLAVGLVTLGWRDAAAWWISARPGSDGLVNIVPVRYAALSRAAEIRPDSRLDRDAAGMAARMSESEAPPASGEWADKAYRHLQIAVSRNPHDYAARLSMARVLDEFGQFPAAEEQYRVLLPLLDLREIYYRARFAYGSHSFRQANALFHARRTAEALAWAIEARNQMEVSLKHCWFPEQSPEGIELARVRNFIKWLEDARYTPAPDAVPPSP</sequence>
<dbReference type="GO" id="GO:0016874">
    <property type="term" value="F:ligase activity"/>
    <property type="evidence" value="ECO:0007669"/>
    <property type="project" value="UniProtKB-KW"/>
</dbReference>
<dbReference type="KEGG" id="lamb:KBB96_15175"/>
<feature type="transmembrane region" description="Helical" evidence="5">
    <location>
        <begin position="55"/>
        <end position="73"/>
    </location>
</feature>
<accession>A0A975IZT8</accession>
<evidence type="ECO:0000256" key="1">
    <source>
        <dbReference type="ARBA" id="ARBA00004141"/>
    </source>
</evidence>
<keyword evidence="3 5" id="KW-1133">Transmembrane helix</keyword>
<feature type="transmembrane region" description="Helical" evidence="5">
    <location>
        <begin position="370"/>
        <end position="392"/>
    </location>
</feature>
<dbReference type="PANTHER" id="PTHR37422">
    <property type="entry name" value="TEICHURONIC ACID BIOSYNTHESIS PROTEIN TUAE"/>
    <property type="match status" value="1"/>
</dbReference>
<dbReference type="AlphaFoldDB" id="A0A975IZT8"/>
<dbReference type="Proteomes" id="UP000676169">
    <property type="component" value="Chromosome"/>
</dbReference>
<feature type="transmembrane region" description="Helical" evidence="5">
    <location>
        <begin position="204"/>
        <end position="221"/>
    </location>
</feature>
<dbReference type="Gene3D" id="1.25.40.10">
    <property type="entry name" value="Tetratricopeptide repeat domain"/>
    <property type="match status" value="1"/>
</dbReference>
<feature type="transmembrane region" description="Helical" evidence="5">
    <location>
        <begin position="85"/>
        <end position="102"/>
    </location>
</feature>
<gene>
    <name evidence="7" type="ORF">KBB96_15175</name>
</gene>
<dbReference type="InterPro" id="IPR011990">
    <property type="entry name" value="TPR-like_helical_dom_sf"/>
</dbReference>
<dbReference type="RefSeq" id="WP_211630312.1">
    <property type="nucleotide sequence ID" value="NZ_CP073100.1"/>
</dbReference>
<evidence type="ECO:0000313" key="7">
    <source>
        <dbReference type="EMBL" id="QUE50205.1"/>
    </source>
</evidence>
<feature type="transmembrane region" description="Helical" evidence="5">
    <location>
        <begin position="333"/>
        <end position="358"/>
    </location>
</feature>
<evidence type="ECO:0000256" key="4">
    <source>
        <dbReference type="ARBA" id="ARBA00023136"/>
    </source>
</evidence>
<proteinExistence type="predicted"/>
<feature type="transmembrane region" description="Helical" evidence="5">
    <location>
        <begin position="398"/>
        <end position="416"/>
    </location>
</feature>
<feature type="transmembrane region" description="Helical" evidence="5">
    <location>
        <begin position="233"/>
        <end position="253"/>
    </location>
</feature>
<dbReference type="GO" id="GO:0016020">
    <property type="term" value="C:membrane"/>
    <property type="evidence" value="ECO:0007669"/>
    <property type="project" value="UniProtKB-SubCell"/>
</dbReference>
<evidence type="ECO:0000256" key="3">
    <source>
        <dbReference type="ARBA" id="ARBA00022989"/>
    </source>
</evidence>
<reference evidence="7" key="1">
    <citation type="submission" date="2021-04" db="EMBL/GenBank/DDBJ databases">
        <title>Luteolibacter sp. 32A isolated from the skin of an Anderson's salamander (Ambystoma andersonii).</title>
        <authorList>
            <person name="Spergser J."/>
            <person name="Busse H.-J."/>
        </authorList>
    </citation>
    <scope>NUCLEOTIDE SEQUENCE</scope>
    <source>
        <strain evidence="7">32A</strain>
    </source>
</reference>
<feature type="transmembrane region" description="Helical" evidence="5">
    <location>
        <begin position="30"/>
        <end position="48"/>
    </location>
</feature>
<evidence type="ECO:0000313" key="8">
    <source>
        <dbReference type="Proteomes" id="UP000676169"/>
    </source>
</evidence>
<evidence type="ECO:0000256" key="2">
    <source>
        <dbReference type="ARBA" id="ARBA00022692"/>
    </source>
</evidence>
<feature type="transmembrane region" description="Helical" evidence="5">
    <location>
        <begin position="109"/>
        <end position="130"/>
    </location>
</feature>
<dbReference type="InterPro" id="IPR007016">
    <property type="entry name" value="O-antigen_ligase-rel_domated"/>
</dbReference>
<evidence type="ECO:0000256" key="5">
    <source>
        <dbReference type="SAM" id="Phobius"/>
    </source>
</evidence>